<organism evidence="2 3">
    <name type="scientific">Ceratopteris richardii</name>
    <name type="common">Triangle waterfern</name>
    <dbReference type="NCBI Taxonomy" id="49495"/>
    <lineage>
        <taxon>Eukaryota</taxon>
        <taxon>Viridiplantae</taxon>
        <taxon>Streptophyta</taxon>
        <taxon>Embryophyta</taxon>
        <taxon>Tracheophyta</taxon>
        <taxon>Polypodiopsida</taxon>
        <taxon>Polypodiidae</taxon>
        <taxon>Polypodiales</taxon>
        <taxon>Pteridineae</taxon>
        <taxon>Pteridaceae</taxon>
        <taxon>Parkerioideae</taxon>
        <taxon>Ceratopteris</taxon>
    </lineage>
</organism>
<sequence>MTIALMVDIHHCRTQNRLRNMGLFLGKEEKKKKAGRLFVKQAIPRKRRDKQRINRGATKDNQSNYN</sequence>
<keyword evidence="3" id="KW-1185">Reference proteome</keyword>
<reference evidence="2" key="1">
    <citation type="submission" date="2021-08" db="EMBL/GenBank/DDBJ databases">
        <title>WGS assembly of Ceratopteris richardii.</title>
        <authorList>
            <person name="Marchant D.B."/>
            <person name="Chen G."/>
            <person name="Jenkins J."/>
            <person name="Shu S."/>
            <person name="Leebens-Mack J."/>
            <person name="Grimwood J."/>
            <person name="Schmutz J."/>
            <person name="Soltis P."/>
            <person name="Soltis D."/>
            <person name="Chen Z.-H."/>
        </authorList>
    </citation>
    <scope>NUCLEOTIDE SEQUENCE</scope>
    <source>
        <strain evidence="2">Whitten #5841</strain>
        <tissue evidence="2">Leaf</tissue>
    </source>
</reference>
<evidence type="ECO:0000313" key="3">
    <source>
        <dbReference type="Proteomes" id="UP000825935"/>
    </source>
</evidence>
<dbReference type="EMBL" id="CM035424">
    <property type="protein sequence ID" value="KAH7351811.1"/>
    <property type="molecule type" value="Genomic_DNA"/>
</dbReference>
<proteinExistence type="predicted"/>
<gene>
    <name evidence="2" type="ORF">KP509_19G015700</name>
</gene>
<feature type="region of interest" description="Disordered" evidence="1">
    <location>
        <begin position="40"/>
        <end position="66"/>
    </location>
</feature>
<protein>
    <submittedName>
        <fullName evidence="2">Uncharacterized protein</fullName>
    </submittedName>
</protein>
<dbReference type="Proteomes" id="UP000825935">
    <property type="component" value="Chromosome 19"/>
</dbReference>
<dbReference type="AlphaFoldDB" id="A0A8T2SK02"/>
<accession>A0A8T2SK02</accession>
<evidence type="ECO:0000313" key="2">
    <source>
        <dbReference type="EMBL" id="KAH7351811.1"/>
    </source>
</evidence>
<name>A0A8T2SK02_CERRI</name>
<comment type="caution">
    <text evidence="2">The sequence shown here is derived from an EMBL/GenBank/DDBJ whole genome shotgun (WGS) entry which is preliminary data.</text>
</comment>
<evidence type="ECO:0000256" key="1">
    <source>
        <dbReference type="SAM" id="MobiDB-lite"/>
    </source>
</evidence>